<dbReference type="PANTHER" id="PTHR10974">
    <property type="entry name" value="FI08016P-RELATED"/>
    <property type="match status" value="1"/>
</dbReference>
<dbReference type="Gene3D" id="3.40.720.10">
    <property type="entry name" value="Alkaline Phosphatase, subunit A"/>
    <property type="match status" value="2"/>
</dbReference>
<feature type="transmembrane region" description="Helical" evidence="1">
    <location>
        <begin position="43"/>
        <end position="61"/>
    </location>
</feature>
<dbReference type="EMBL" id="CAXIEN010000090">
    <property type="protein sequence ID" value="CAL1276103.1"/>
    <property type="molecule type" value="Genomic_DNA"/>
</dbReference>
<dbReference type="AlphaFoldDB" id="A0AAV1ZW72"/>
<dbReference type="Pfam" id="PF02995">
    <property type="entry name" value="DUF229"/>
    <property type="match status" value="1"/>
</dbReference>
<keyword evidence="1" id="KW-0472">Membrane</keyword>
<dbReference type="PANTHER" id="PTHR10974:SF73">
    <property type="entry name" value="FI21235P1"/>
    <property type="match status" value="1"/>
</dbReference>
<proteinExistence type="predicted"/>
<evidence type="ECO:0000256" key="1">
    <source>
        <dbReference type="SAM" id="Phobius"/>
    </source>
</evidence>
<dbReference type="InterPro" id="IPR004245">
    <property type="entry name" value="DUF229"/>
</dbReference>
<evidence type="ECO:0000313" key="2">
    <source>
        <dbReference type="EMBL" id="CAL1276103.1"/>
    </source>
</evidence>
<keyword evidence="3" id="KW-1185">Reference proteome</keyword>
<protein>
    <submittedName>
        <fullName evidence="2">Uncharacterized protein</fullName>
    </submittedName>
</protein>
<dbReference type="InterPro" id="IPR017850">
    <property type="entry name" value="Alkaline_phosphatase_core_sf"/>
</dbReference>
<dbReference type="GO" id="GO:0005615">
    <property type="term" value="C:extracellular space"/>
    <property type="evidence" value="ECO:0007669"/>
    <property type="project" value="TreeGrafter"/>
</dbReference>
<comment type="caution">
    <text evidence="2">The sequence shown here is derived from an EMBL/GenBank/DDBJ whole genome shotgun (WGS) entry which is preliminary data.</text>
</comment>
<feature type="non-terminal residue" evidence="2">
    <location>
        <position position="1"/>
    </location>
</feature>
<dbReference type="FunFam" id="3.40.720.10:FF:000017">
    <property type="entry name" value="Predicted protein"/>
    <property type="match status" value="1"/>
</dbReference>
<accession>A0AAV1ZW72</accession>
<dbReference type="CDD" id="cd16021">
    <property type="entry name" value="ALP_like"/>
    <property type="match status" value="1"/>
</dbReference>
<gene>
    <name evidence="2" type="ORF">LARSCL_LOCUS8457</name>
</gene>
<keyword evidence="1" id="KW-0812">Transmembrane</keyword>
<name>A0AAV1ZW72_9ARAC</name>
<evidence type="ECO:0000313" key="3">
    <source>
        <dbReference type="Proteomes" id="UP001497382"/>
    </source>
</evidence>
<sequence length="693" mass="79286">QKRTVTLGTRAVLSSESVTKTDLYEIKKICTNAMIPSASWKNLLWAIAATSFLMVMFMYQFSQTLKPIFIEKNEFLYYDLNKEEPLIRDQECQLPRIHPFDPSITSYLTSPKAIRCKERIASLTFIDDEGILRFNLTAVKSSGFVVDKLNCDYKEIIRKNDFEVEYGKAYKILLNGSKLFTDFVYVSCYNFAGIAFYTNVHCHINPKKNKLNTTNNFKNSDVVYNVIILGIDSLSRLSFIRHLPKTYKFLIKNLNAFVFRGMTKVGDNTFPNLGAILTGKSVFGNELPKVENPTGTYDAWPCLWKNFSRSGYVTLFAEDRPDIGLFNYFRGGFKDIPTDHYMRPFWLVVQTSKLHRVSSNMCFGNIPKHLLQLQYTKDFIIKYSKTSQPFFSFTFFVELSHDYVSQVASADDDLESWLKDLYHSGYLTKTFLFFLSDHGHRFDAMRATLIGRIEERMPFFALAIPENILNSQKRAVENLRLNEGRLTTPYDIYFTAMDILNFSTNNMSFGTGTTSVGASLFGYISPNRTCLNAGIPDHYCVCEKEEKLAESDPRSQKAASVLVKTINELLLSHANFCSEVTLAEILRADLIVPSREVVVNSRHYFGKYVEDGEASGMITKLRVIIRTKPGSALFEGTLLFRDDEEDISVLGDISRINRYNSQSLCIQDVVLRKYCFCENGNRSEDALKNNYTT</sequence>
<dbReference type="SUPFAM" id="SSF53649">
    <property type="entry name" value="Alkaline phosphatase-like"/>
    <property type="match status" value="1"/>
</dbReference>
<dbReference type="Proteomes" id="UP001497382">
    <property type="component" value="Unassembled WGS sequence"/>
</dbReference>
<keyword evidence="1" id="KW-1133">Transmembrane helix</keyword>
<organism evidence="2 3">
    <name type="scientific">Larinioides sclopetarius</name>
    <dbReference type="NCBI Taxonomy" id="280406"/>
    <lineage>
        <taxon>Eukaryota</taxon>
        <taxon>Metazoa</taxon>
        <taxon>Ecdysozoa</taxon>
        <taxon>Arthropoda</taxon>
        <taxon>Chelicerata</taxon>
        <taxon>Arachnida</taxon>
        <taxon>Araneae</taxon>
        <taxon>Araneomorphae</taxon>
        <taxon>Entelegynae</taxon>
        <taxon>Araneoidea</taxon>
        <taxon>Araneidae</taxon>
        <taxon>Larinioides</taxon>
    </lineage>
</organism>
<reference evidence="2 3" key="1">
    <citation type="submission" date="2024-04" db="EMBL/GenBank/DDBJ databases">
        <authorList>
            <person name="Rising A."/>
            <person name="Reimegard J."/>
            <person name="Sonavane S."/>
            <person name="Akerstrom W."/>
            <person name="Nylinder S."/>
            <person name="Hedman E."/>
            <person name="Kallberg Y."/>
        </authorList>
    </citation>
    <scope>NUCLEOTIDE SEQUENCE [LARGE SCALE GENOMIC DNA]</scope>
</reference>